<dbReference type="EMBL" id="JBHTLU010000065">
    <property type="protein sequence ID" value="MFD1225552.1"/>
    <property type="molecule type" value="Genomic_DNA"/>
</dbReference>
<accession>A0ABW3UX82</accession>
<dbReference type="Proteomes" id="UP001597180">
    <property type="component" value="Unassembled WGS sequence"/>
</dbReference>
<sequence length="66" mass="7666">MAKYRVYGVVRATKYIGEFEAETKEAAEQLAWDSDEAYSSVCYHCSKQVEDPEIERLEVEEIKEQS</sequence>
<proteinExistence type="predicted"/>
<protein>
    <recommendedName>
        <fullName evidence="3">Alcohol dehydrogenase</fullName>
    </recommendedName>
</protein>
<name>A0ABW3UX82_9BACL</name>
<comment type="caution">
    <text evidence="1">The sequence shown here is derived from an EMBL/GenBank/DDBJ whole genome shotgun (WGS) entry which is preliminary data.</text>
</comment>
<reference evidence="2" key="1">
    <citation type="journal article" date="2019" name="Int. J. Syst. Evol. Microbiol.">
        <title>The Global Catalogue of Microorganisms (GCM) 10K type strain sequencing project: providing services to taxonomists for standard genome sequencing and annotation.</title>
        <authorList>
            <consortium name="The Broad Institute Genomics Platform"/>
            <consortium name="The Broad Institute Genome Sequencing Center for Infectious Disease"/>
            <person name="Wu L."/>
            <person name="Ma J."/>
        </authorList>
    </citation>
    <scope>NUCLEOTIDE SEQUENCE [LARGE SCALE GENOMIC DNA]</scope>
    <source>
        <strain evidence="2">CCUG 53270</strain>
    </source>
</reference>
<evidence type="ECO:0000313" key="2">
    <source>
        <dbReference type="Proteomes" id="UP001597180"/>
    </source>
</evidence>
<evidence type="ECO:0008006" key="3">
    <source>
        <dbReference type="Google" id="ProtNLM"/>
    </source>
</evidence>
<evidence type="ECO:0000313" key="1">
    <source>
        <dbReference type="EMBL" id="MFD1225552.1"/>
    </source>
</evidence>
<gene>
    <name evidence="1" type="ORF">ACFQ4B_36290</name>
</gene>
<keyword evidence="2" id="KW-1185">Reference proteome</keyword>
<organism evidence="1 2">
    <name type="scientific">Paenibacillus vulneris</name>
    <dbReference type="NCBI Taxonomy" id="1133364"/>
    <lineage>
        <taxon>Bacteria</taxon>
        <taxon>Bacillati</taxon>
        <taxon>Bacillota</taxon>
        <taxon>Bacilli</taxon>
        <taxon>Bacillales</taxon>
        <taxon>Paenibacillaceae</taxon>
        <taxon>Paenibacillus</taxon>
    </lineage>
</organism>
<dbReference type="RefSeq" id="WP_345585010.1">
    <property type="nucleotide sequence ID" value="NZ_BAABJG010000002.1"/>
</dbReference>